<gene>
    <name evidence="7" type="ORF">CRM22_004650</name>
</gene>
<evidence type="ECO:0000256" key="4">
    <source>
        <dbReference type="SAM" id="MobiDB-lite"/>
    </source>
</evidence>
<dbReference type="InterPro" id="IPR032098">
    <property type="entry name" value="Acyltransf_C"/>
</dbReference>
<evidence type="ECO:0000256" key="5">
    <source>
        <dbReference type="SAM" id="Phobius"/>
    </source>
</evidence>
<dbReference type="Pfam" id="PF16076">
    <property type="entry name" value="Acyltransf_C"/>
    <property type="match status" value="1"/>
</dbReference>
<dbReference type="PANTHER" id="PTHR10983">
    <property type="entry name" value="1-ACYLGLYCEROL-3-PHOSPHATE ACYLTRANSFERASE-RELATED"/>
    <property type="match status" value="1"/>
</dbReference>
<accession>A0A4S2LV34</accession>
<feature type="domain" description="Phospholipid/glycerol acyltransferase" evidence="6">
    <location>
        <begin position="135"/>
        <end position="254"/>
    </location>
</feature>
<evidence type="ECO:0000313" key="7">
    <source>
        <dbReference type="EMBL" id="TGZ67691.1"/>
    </source>
</evidence>
<sequence length="447" mass="50588">MRSYFQDMQVSPHATDPTAGDGRLESSERKESLLENEVPCEPLPVSPNIPSSTSRGLRFGFVTFLLLLSAYFGSIFFQGPLLPLAFLAPKLFRWCVDLTMASWLLFSEFLIVKVAGVRVRHFGDNFLTHSPEGVCLLLLNHRTQLDWLFAWGLGAPVQRMKIILKESLAKIPGVGWAMQCASFIFIRRQIATDQSRIDTLLSYLLNSGAGCELLIFPEGTNLCSTSLARSNQFARKANLPYVAYTLHPRCTGFVYLVTLLGRHRLNAIYDVTVAYPDHIPFPEIDVFAGKVPQEVHYHVRRIPISELPWDCPEDASDDVAERLAVWLRAQWMAKEAFLKEYYARPVEERRFEHELPGQSQAFQRDTITDQLHPTLLGLANAIFWFTSLLVFTYYLYVSWIVFSFAVLVQISFVYLSVFSGGVNFWASKQLGGPLLTGPVRSLSERSG</sequence>
<dbReference type="GO" id="GO:0036149">
    <property type="term" value="P:phosphatidylinositol acyl-chain remodeling"/>
    <property type="evidence" value="ECO:0007669"/>
    <property type="project" value="TreeGrafter"/>
</dbReference>
<organism evidence="7 8">
    <name type="scientific">Opisthorchis felineus</name>
    <dbReference type="NCBI Taxonomy" id="147828"/>
    <lineage>
        <taxon>Eukaryota</taxon>
        <taxon>Metazoa</taxon>
        <taxon>Spiralia</taxon>
        <taxon>Lophotrochozoa</taxon>
        <taxon>Platyhelminthes</taxon>
        <taxon>Trematoda</taxon>
        <taxon>Digenea</taxon>
        <taxon>Opisthorchiida</taxon>
        <taxon>Opisthorchiata</taxon>
        <taxon>Opisthorchiidae</taxon>
        <taxon>Opisthorchis</taxon>
    </lineage>
</organism>
<dbReference type="EMBL" id="SJOL01006405">
    <property type="protein sequence ID" value="TGZ67691.1"/>
    <property type="molecule type" value="Genomic_DNA"/>
</dbReference>
<proteinExistence type="inferred from homology"/>
<feature type="transmembrane region" description="Helical" evidence="5">
    <location>
        <begin position="374"/>
        <end position="396"/>
    </location>
</feature>
<evidence type="ECO:0000256" key="1">
    <source>
        <dbReference type="ARBA" id="ARBA00008655"/>
    </source>
</evidence>
<evidence type="ECO:0000256" key="2">
    <source>
        <dbReference type="ARBA" id="ARBA00022679"/>
    </source>
</evidence>
<evidence type="ECO:0000259" key="6">
    <source>
        <dbReference type="SMART" id="SM00563"/>
    </source>
</evidence>
<evidence type="ECO:0000256" key="3">
    <source>
        <dbReference type="ARBA" id="ARBA00023315"/>
    </source>
</evidence>
<dbReference type="InterPro" id="IPR002123">
    <property type="entry name" value="Plipid/glycerol_acylTrfase"/>
</dbReference>
<keyword evidence="5" id="KW-1133">Transmembrane helix</keyword>
<protein>
    <recommendedName>
        <fullName evidence="6">Phospholipid/glycerol acyltransferase domain-containing protein</fullName>
    </recommendedName>
</protein>
<name>A0A4S2LV34_OPIFE</name>
<dbReference type="Proteomes" id="UP000308267">
    <property type="component" value="Unassembled WGS sequence"/>
</dbReference>
<feature type="transmembrane region" description="Helical" evidence="5">
    <location>
        <begin position="402"/>
        <end position="426"/>
    </location>
</feature>
<keyword evidence="5" id="KW-0472">Membrane</keyword>
<feature type="region of interest" description="Disordered" evidence="4">
    <location>
        <begin position="1"/>
        <end position="28"/>
    </location>
</feature>
<keyword evidence="5" id="KW-0812">Transmembrane</keyword>
<comment type="similarity">
    <text evidence="1">Belongs to the 1-acyl-sn-glycerol-3-phosphate acyltransferase family.</text>
</comment>
<dbReference type="CDD" id="cd07990">
    <property type="entry name" value="LPLAT_LCLAT1-like"/>
    <property type="match status" value="1"/>
</dbReference>
<dbReference type="SMART" id="SM00563">
    <property type="entry name" value="PlsC"/>
    <property type="match status" value="1"/>
</dbReference>
<keyword evidence="2" id="KW-0808">Transferase</keyword>
<comment type="caution">
    <text evidence="7">The sequence shown here is derived from an EMBL/GenBank/DDBJ whole genome shotgun (WGS) entry which is preliminary data.</text>
</comment>
<dbReference type="PANTHER" id="PTHR10983:SF16">
    <property type="entry name" value="LYSOCARDIOLIPIN ACYLTRANSFERASE 1"/>
    <property type="match status" value="1"/>
</dbReference>
<feature type="transmembrane region" description="Helical" evidence="5">
    <location>
        <begin position="59"/>
        <end position="79"/>
    </location>
</feature>
<dbReference type="SUPFAM" id="SSF69593">
    <property type="entry name" value="Glycerol-3-phosphate (1)-acyltransferase"/>
    <property type="match status" value="1"/>
</dbReference>
<dbReference type="AlphaFoldDB" id="A0A4S2LV34"/>
<dbReference type="Pfam" id="PF01553">
    <property type="entry name" value="Acyltransferase"/>
    <property type="match status" value="1"/>
</dbReference>
<reference evidence="7 8" key="1">
    <citation type="journal article" date="2019" name="BMC Genomics">
        <title>New insights from Opisthorchis felineus genome: update on genomics of the epidemiologically important liver flukes.</title>
        <authorList>
            <person name="Ershov N.I."/>
            <person name="Mordvinov V.A."/>
            <person name="Prokhortchouk E.B."/>
            <person name="Pakharukova M.Y."/>
            <person name="Gunbin K.V."/>
            <person name="Ustyantsev K."/>
            <person name="Genaev M.A."/>
            <person name="Blinov A.G."/>
            <person name="Mazur A."/>
            <person name="Boulygina E."/>
            <person name="Tsygankova S."/>
            <person name="Khrameeva E."/>
            <person name="Chekanov N."/>
            <person name="Fan G."/>
            <person name="Xiao A."/>
            <person name="Zhang H."/>
            <person name="Xu X."/>
            <person name="Yang H."/>
            <person name="Solovyev V."/>
            <person name="Lee S.M."/>
            <person name="Liu X."/>
            <person name="Afonnikov D.A."/>
            <person name="Skryabin K.G."/>
        </authorList>
    </citation>
    <scope>NUCLEOTIDE SEQUENCE [LARGE SCALE GENOMIC DNA]</scope>
    <source>
        <strain evidence="7">AK-0245</strain>
        <tissue evidence="7">Whole organism</tissue>
    </source>
</reference>
<evidence type="ECO:0000313" key="8">
    <source>
        <dbReference type="Proteomes" id="UP000308267"/>
    </source>
</evidence>
<keyword evidence="8" id="KW-1185">Reference proteome</keyword>
<dbReference type="STRING" id="147828.A0A4S2LV34"/>
<dbReference type="OrthoDB" id="186786at2759"/>
<keyword evidence="3" id="KW-0012">Acyltransferase</keyword>
<dbReference type="GO" id="GO:0005783">
    <property type="term" value="C:endoplasmic reticulum"/>
    <property type="evidence" value="ECO:0007669"/>
    <property type="project" value="TreeGrafter"/>
</dbReference>
<dbReference type="GO" id="GO:0016746">
    <property type="term" value="F:acyltransferase activity"/>
    <property type="evidence" value="ECO:0007669"/>
    <property type="project" value="UniProtKB-KW"/>
</dbReference>